<evidence type="ECO:0000256" key="2">
    <source>
        <dbReference type="ARBA" id="ARBA00011738"/>
    </source>
</evidence>
<dbReference type="PANTHER" id="PTHR11644">
    <property type="entry name" value="CYTIDINE DEAMINASE"/>
    <property type="match status" value="1"/>
</dbReference>
<name>A0A8J7PMR9_9BACT</name>
<dbReference type="GO" id="GO:0072527">
    <property type="term" value="P:pyrimidine-containing compound metabolic process"/>
    <property type="evidence" value="ECO:0007669"/>
    <property type="project" value="UniProtKB-ARBA"/>
</dbReference>
<dbReference type="NCBIfam" id="NF004064">
    <property type="entry name" value="PRK05578.1"/>
    <property type="match status" value="1"/>
</dbReference>
<evidence type="ECO:0000259" key="3">
    <source>
        <dbReference type="PROSITE" id="PS51747"/>
    </source>
</evidence>
<protein>
    <submittedName>
        <fullName evidence="4">Cytidine deaminase</fullName>
        <ecNumber evidence="4">3.5.4.5</ecNumber>
    </submittedName>
</protein>
<evidence type="ECO:0000256" key="1">
    <source>
        <dbReference type="ARBA" id="ARBA00006576"/>
    </source>
</evidence>
<dbReference type="InterPro" id="IPR016193">
    <property type="entry name" value="Cytidine_deaminase-like"/>
</dbReference>
<dbReference type="AlphaFoldDB" id="A0A8J7PMR9"/>
<dbReference type="EC" id="3.5.4.5" evidence="4"/>
<dbReference type="GO" id="GO:0055086">
    <property type="term" value="P:nucleobase-containing small molecule metabolic process"/>
    <property type="evidence" value="ECO:0007669"/>
    <property type="project" value="UniProtKB-ARBA"/>
</dbReference>
<dbReference type="Proteomes" id="UP000664277">
    <property type="component" value="Unassembled WGS sequence"/>
</dbReference>
<feature type="domain" description="CMP/dCMP-type deaminase" evidence="3">
    <location>
        <begin position="6"/>
        <end position="137"/>
    </location>
</feature>
<comment type="similarity">
    <text evidence="1">Belongs to the cytidine and deoxycytidylate deaminase family.</text>
</comment>
<dbReference type="InterPro" id="IPR013171">
    <property type="entry name" value="Cyd/dCyd_deaminase_Zn-bd"/>
</dbReference>
<dbReference type="Pfam" id="PF08211">
    <property type="entry name" value="dCMP_cyt_deam_2"/>
    <property type="match status" value="1"/>
</dbReference>
<sequence length="144" mass="15173">MSLSQAEQQKLLDAARLAAKHAYAPYSKLPQGAALLTDSGEIFTGASAEFATYGGSISADIAALVNAMNAGKRKFKALCVQPFSYPSGVARQFFAEFGIALTVVAPIDATSENSQDDASKYRTIALKSLLPEHFGPANLEAADK</sequence>
<reference evidence="4" key="1">
    <citation type="submission" date="2021-02" db="EMBL/GenBank/DDBJ databases">
        <title>Genome-Resolved Metagenomics of a Microbial Community Performing Photosynthetic Biological Nutrient Removal.</title>
        <authorList>
            <person name="Mcdaniel E.A."/>
        </authorList>
    </citation>
    <scope>NUCLEOTIDE SEQUENCE</scope>
    <source>
        <strain evidence="4">UWPOB_OBS1</strain>
    </source>
</reference>
<comment type="subunit">
    <text evidence="2">Homodimer.</text>
</comment>
<dbReference type="InterPro" id="IPR050202">
    <property type="entry name" value="Cyt/Deoxycyt_deaminase"/>
</dbReference>
<dbReference type="Gene3D" id="3.40.140.10">
    <property type="entry name" value="Cytidine Deaminase, domain 2"/>
    <property type="match status" value="1"/>
</dbReference>
<dbReference type="InterPro" id="IPR002125">
    <property type="entry name" value="CMP_dCMP_dom"/>
</dbReference>
<gene>
    <name evidence="4" type="ORF">J0M35_14890</name>
</gene>
<accession>A0A8J7PMR9</accession>
<keyword evidence="4" id="KW-0378">Hydrolase</keyword>
<dbReference type="GO" id="GO:0004126">
    <property type="term" value="F:cytidine deaminase activity"/>
    <property type="evidence" value="ECO:0007669"/>
    <property type="project" value="UniProtKB-EC"/>
</dbReference>
<organism evidence="4 5">
    <name type="scientific">Candidatus Obscuribacter phosphatis</name>
    <dbReference type="NCBI Taxonomy" id="1906157"/>
    <lineage>
        <taxon>Bacteria</taxon>
        <taxon>Bacillati</taxon>
        <taxon>Candidatus Melainabacteria</taxon>
        <taxon>Candidatus Obscuribacterales</taxon>
        <taxon>Candidatus Obscuribacteraceae</taxon>
        <taxon>Candidatus Obscuribacter</taxon>
    </lineage>
</organism>
<dbReference type="SUPFAM" id="SSF53927">
    <property type="entry name" value="Cytidine deaminase-like"/>
    <property type="match status" value="1"/>
</dbReference>
<evidence type="ECO:0000313" key="5">
    <source>
        <dbReference type="Proteomes" id="UP000664277"/>
    </source>
</evidence>
<dbReference type="EMBL" id="JAFLCK010000023">
    <property type="protein sequence ID" value="MBN8661650.1"/>
    <property type="molecule type" value="Genomic_DNA"/>
</dbReference>
<dbReference type="CDD" id="cd01283">
    <property type="entry name" value="cytidine_deaminase"/>
    <property type="match status" value="1"/>
</dbReference>
<dbReference type="GO" id="GO:0008270">
    <property type="term" value="F:zinc ion binding"/>
    <property type="evidence" value="ECO:0007669"/>
    <property type="project" value="InterPro"/>
</dbReference>
<evidence type="ECO:0000313" key="4">
    <source>
        <dbReference type="EMBL" id="MBN8661650.1"/>
    </source>
</evidence>
<dbReference type="PROSITE" id="PS51747">
    <property type="entry name" value="CYT_DCMP_DEAMINASES_2"/>
    <property type="match status" value="1"/>
</dbReference>
<comment type="caution">
    <text evidence="4">The sequence shown here is derived from an EMBL/GenBank/DDBJ whole genome shotgun (WGS) entry which is preliminary data.</text>
</comment>
<dbReference type="GO" id="GO:0005829">
    <property type="term" value="C:cytosol"/>
    <property type="evidence" value="ECO:0007669"/>
    <property type="project" value="TreeGrafter"/>
</dbReference>
<proteinExistence type="inferred from homology"/>
<dbReference type="PANTHER" id="PTHR11644:SF2">
    <property type="entry name" value="CYTIDINE DEAMINASE"/>
    <property type="match status" value="1"/>
</dbReference>